<protein>
    <submittedName>
        <fullName evidence="1">Uncharacterized protein</fullName>
    </submittedName>
</protein>
<dbReference type="AlphaFoldDB" id="A0A084ILY3"/>
<organism evidence="1 2">
    <name type="scientific">Salinisphaera hydrothermalis (strain C41B8)</name>
    <dbReference type="NCBI Taxonomy" id="1304275"/>
    <lineage>
        <taxon>Bacteria</taxon>
        <taxon>Pseudomonadati</taxon>
        <taxon>Pseudomonadota</taxon>
        <taxon>Gammaproteobacteria</taxon>
        <taxon>Salinisphaerales</taxon>
        <taxon>Salinisphaeraceae</taxon>
        <taxon>Salinisphaera</taxon>
    </lineage>
</organism>
<sequence>MTPSTCVARMAPFIVVSRMDIARMVICQSLQKISELFAMAVVYGSNADMVLWQSEANVRRSVLTIRSSDTCRV</sequence>
<evidence type="ECO:0000313" key="2">
    <source>
        <dbReference type="Proteomes" id="UP000028302"/>
    </source>
</evidence>
<evidence type="ECO:0000313" key="1">
    <source>
        <dbReference type="EMBL" id="KEZ77717.1"/>
    </source>
</evidence>
<comment type="caution">
    <text evidence="1">The sequence shown here is derived from an EMBL/GenBank/DDBJ whole genome shotgun (WGS) entry which is preliminary data.</text>
</comment>
<reference evidence="1 2" key="1">
    <citation type="submission" date="2013-03" db="EMBL/GenBank/DDBJ databases">
        <title>Salinisphaera hydrothermalis C41B8 Genome Sequencing.</title>
        <authorList>
            <person name="Li C."/>
            <person name="Lai Q."/>
            <person name="Shao Z."/>
        </authorList>
    </citation>
    <scope>NUCLEOTIDE SEQUENCE [LARGE SCALE GENOMIC DNA]</scope>
    <source>
        <strain evidence="1 2">C41B8</strain>
    </source>
</reference>
<dbReference type="STRING" id="1304275.C41B8_09030"/>
<keyword evidence="2" id="KW-1185">Reference proteome</keyword>
<accession>A0A084ILY3</accession>
<dbReference type="EMBL" id="APNK01000010">
    <property type="protein sequence ID" value="KEZ77717.1"/>
    <property type="molecule type" value="Genomic_DNA"/>
</dbReference>
<name>A0A084ILY3_SALHC</name>
<dbReference type="Proteomes" id="UP000028302">
    <property type="component" value="Unassembled WGS sequence"/>
</dbReference>
<proteinExistence type="predicted"/>
<gene>
    <name evidence="1" type="ORF">C41B8_09030</name>
</gene>